<evidence type="ECO:0000256" key="7">
    <source>
        <dbReference type="RuleBase" id="RU363032"/>
    </source>
</evidence>
<dbReference type="GeneID" id="57970609"/>
<evidence type="ECO:0000256" key="3">
    <source>
        <dbReference type="ARBA" id="ARBA00022475"/>
    </source>
</evidence>
<feature type="transmembrane region" description="Helical" evidence="7">
    <location>
        <begin position="278"/>
        <end position="304"/>
    </location>
</feature>
<feature type="transmembrane region" description="Helical" evidence="7">
    <location>
        <begin position="135"/>
        <end position="155"/>
    </location>
</feature>
<feature type="transmembrane region" description="Helical" evidence="7">
    <location>
        <begin position="101"/>
        <end position="123"/>
    </location>
</feature>
<keyword evidence="5 7" id="KW-1133">Transmembrane helix</keyword>
<dbReference type="Pfam" id="PF00528">
    <property type="entry name" value="BPD_transp_1"/>
    <property type="match status" value="1"/>
</dbReference>
<dbReference type="InterPro" id="IPR000515">
    <property type="entry name" value="MetI-like"/>
</dbReference>
<gene>
    <name evidence="9" type="ORF">PM006_06885</name>
</gene>
<evidence type="ECO:0000259" key="8">
    <source>
        <dbReference type="PROSITE" id="PS50928"/>
    </source>
</evidence>
<feature type="transmembrane region" description="Helical" evidence="7">
    <location>
        <begin position="9"/>
        <end position="30"/>
    </location>
</feature>
<dbReference type="InterPro" id="IPR035906">
    <property type="entry name" value="MetI-like_sf"/>
</dbReference>
<evidence type="ECO:0000256" key="5">
    <source>
        <dbReference type="ARBA" id="ARBA00022989"/>
    </source>
</evidence>
<organism evidence="9 10">
    <name type="scientific">Clostridium symbiosum</name>
    <name type="common">Bacteroides symbiosus</name>
    <dbReference type="NCBI Taxonomy" id="1512"/>
    <lineage>
        <taxon>Bacteria</taxon>
        <taxon>Bacillati</taxon>
        <taxon>Bacillota</taxon>
        <taxon>Clostridia</taxon>
        <taxon>Lachnospirales</taxon>
        <taxon>Lachnospiraceae</taxon>
        <taxon>Otoolea</taxon>
    </lineage>
</organism>
<dbReference type="AlphaFoldDB" id="A0AAW6AWC6"/>
<keyword evidence="2 7" id="KW-0813">Transport</keyword>
<comment type="caution">
    <text evidence="9">The sequence shown here is derived from an EMBL/GenBank/DDBJ whole genome shotgun (WGS) entry which is preliminary data.</text>
</comment>
<dbReference type="PANTHER" id="PTHR43163:SF6">
    <property type="entry name" value="DIPEPTIDE TRANSPORT SYSTEM PERMEASE PROTEIN DPPB-RELATED"/>
    <property type="match status" value="1"/>
</dbReference>
<accession>A0AAW6AWC6</accession>
<dbReference type="RefSeq" id="WP_021641463.1">
    <property type="nucleotide sequence ID" value="NZ_CABHNX010000226.1"/>
</dbReference>
<dbReference type="EMBL" id="JAQLGM010000012">
    <property type="protein sequence ID" value="MDB1999923.1"/>
    <property type="molecule type" value="Genomic_DNA"/>
</dbReference>
<dbReference type="PANTHER" id="PTHR43163">
    <property type="entry name" value="DIPEPTIDE TRANSPORT SYSTEM PERMEASE PROTEIN DPPB-RELATED"/>
    <property type="match status" value="1"/>
</dbReference>
<protein>
    <submittedName>
        <fullName evidence="9">ABC transporter permease</fullName>
    </submittedName>
</protein>
<evidence type="ECO:0000256" key="2">
    <source>
        <dbReference type="ARBA" id="ARBA00022448"/>
    </source>
</evidence>
<feature type="transmembrane region" description="Helical" evidence="7">
    <location>
        <begin position="175"/>
        <end position="194"/>
    </location>
</feature>
<name>A0AAW6AWC6_CLOSY</name>
<dbReference type="PROSITE" id="PS50928">
    <property type="entry name" value="ABC_TM1"/>
    <property type="match status" value="1"/>
</dbReference>
<sequence>MKRYILKRLLFAVPTILGSMMVVFLIIRSIPGDPVAMKFGKSATVQEIEEYREEYGYNRPMAVQMVDSIIDTFRGDLGYSMANNQPVFDMILDCLPNTLELTIFGVLLAIVLGVTSGIFAALYRGSIFDMMILSLNTLLMSMPSFFLGLVLIIVFGVQLKLIPVIGLNLAPEQHFAGLIGPVITVGLGSAASIARTTRTSMLKILGNDFIKVCKSKGIAKSAIIIKHALRNALTPIITVVGGTFAAYLGGAVVTETVFARPGIGKLLVDAINARDYTVIQGTAVFLAVFMILVILVTDILYGIFDPRIRVQDS</sequence>
<evidence type="ECO:0000313" key="10">
    <source>
        <dbReference type="Proteomes" id="UP001300871"/>
    </source>
</evidence>
<keyword evidence="3" id="KW-1003">Cell membrane</keyword>
<dbReference type="Pfam" id="PF19300">
    <property type="entry name" value="BPD_transp_1_N"/>
    <property type="match status" value="1"/>
</dbReference>
<keyword evidence="4 7" id="KW-0812">Transmembrane</keyword>
<proteinExistence type="inferred from homology"/>
<dbReference type="InterPro" id="IPR045621">
    <property type="entry name" value="BPD_transp_1_N"/>
</dbReference>
<dbReference type="SUPFAM" id="SSF161098">
    <property type="entry name" value="MetI-like"/>
    <property type="match status" value="1"/>
</dbReference>
<evidence type="ECO:0000313" key="9">
    <source>
        <dbReference type="EMBL" id="MDB1999923.1"/>
    </source>
</evidence>
<dbReference type="GO" id="GO:0055085">
    <property type="term" value="P:transmembrane transport"/>
    <property type="evidence" value="ECO:0007669"/>
    <property type="project" value="InterPro"/>
</dbReference>
<dbReference type="Proteomes" id="UP001300871">
    <property type="component" value="Unassembled WGS sequence"/>
</dbReference>
<reference evidence="9" key="1">
    <citation type="submission" date="2023-01" db="EMBL/GenBank/DDBJ databases">
        <title>Human gut microbiome strain richness.</title>
        <authorList>
            <person name="Chen-Liaw A."/>
        </authorList>
    </citation>
    <scope>NUCLEOTIDE SEQUENCE</scope>
    <source>
        <strain evidence="9">B1_m1001713B170214d0_201011</strain>
    </source>
</reference>
<dbReference type="Gene3D" id="1.10.3720.10">
    <property type="entry name" value="MetI-like"/>
    <property type="match status" value="1"/>
</dbReference>
<evidence type="ECO:0000256" key="4">
    <source>
        <dbReference type="ARBA" id="ARBA00022692"/>
    </source>
</evidence>
<feature type="transmembrane region" description="Helical" evidence="7">
    <location>
        <begin position="236"/>
        <end position="258"/>
    </location>
</feature>
<comment type="similarity">
    <text evidence="7">Belongs to the binding-protein-dependent transport system permease family.</text>
</comment>
<dbReference type="CDD" id="cd06261">
    <property type="entry name" value="TM_PBP2"/>
    <property type="match status" value="1"/>
</dbReference>
<dbReference type="GO" id="GO:0005886">
    <property type="term" value="C:plasma membrane"/>
    <property type="evidence" value="ECO:0007669"/>
    <property type="project" value="UniProtKB-SubCell"/>
</dbReference>
<keyword evidence="6 7" id="KW-0472">Membrane</keyword>
<evidence type="ECO:0000256" key="6">
    <source>
        <dbReference type="ARBA" id="ARBA00023136"/>
    </source>
</evidence>
<evidence type="ECO:0000256" key="1">
    <source>
        <dbReference type="ARBA" id="ARBA00004651"/>
    </source>
</evidence>
<comment type="subcellular location">
    <subcellularLocation>
        <location evidence="1 7">Cell membrane</location>
        <topology evidence="1 7">Multi-pass membrane protein</topology>
    </subcellularLocation>
</comment>
<feature type="domain" description="ABC transmembrane type-1" evidence="8">
    <location>
        <begin position="95"/>
        <end position="301"/>
    </location>
</feature>